<dbReference type="AlphaFoldDB" id="A0A0E9TMA5"/>
<evidence type="ECO:0000313" key="1">
    <source>
        <dbReference type="EMBL" id="JAH54000.1"/>
    </source>
</evidence>
<organism evidence="1">
    <name type="scientific">Anguilla anguilla</name>
    <name type="common">European freshwater eel</name>
    <name type="synonym">Muraena anguilla</name>
    <dbReference type="NCBI Taxonomy" id="7936"/>
    <lineage>
        <taxon>Eukaryota</taxon>
        <taxon>Metazoa</taxon>
        <taxon>Chordata</taxon>
        <taxon>Craniata</taxon>
        <taxon>Vertebrata</taxon>
        <taxon>Euteleostomi</taxon>
        <taxon>Actinopterygii</taxon>
        <taxon>Neopterygii</taxon>
        <taxon>Teleostei</taxon>
        <taxon>Anguilliformes</taxon>
        <taxon>Anguillidae</taxon>
        <taxon>Anguilla</taxon>
    </lineage>
</organism>
<protein>
    <submittedName>
        <fullName evidence="1">Uncharacterized protein</fullName>
    </submittedName>
</protein>
<reference evidence="1" key="2">
    <citation type="journal article" date="2015" name="Fish Shellfish Immunol.">
        <title>Early steps in the European eel (Anguilla anguilla)-Vibrio vulnificus interaction in the gills: Role of the RtxA13 toxin.</title>
        <authorList>
            <person name="Callol A."/>
            <person name="Pajuelo D."/>
            <person name="Ebbesson L."/>
            <person name="Teles M."/>
            <person name="MacKenzie S."/>
            <person name="Amaro C."/>
        </authorList>
    </citation>
    <scope>NUCLEOTIDE SEQUENCE</scope>
</reference>
<accession>A0A0E9TMA5</accession>
<proteinExistence type="predicted"/>
<dbReference type="EMBL" id="GBXM01054577">
    <property type="protein sequence ID" value="JAH54000.1"/>
    <property type="molecule type" value="Transcribed_RNA"/>
</dbReference>
<sequence length="47" mass="5471">MRPKGADGNASYICGFHRKLRLRVEHTLSGFIFIRVDIDQNRVNKQI</sequence>
<reference evidence="1" key="1">
    <citation type="submission" date="2014-11" db="EMBL/GenBank/DDBJ databases">
        <authorList>
            <person name="Amaro Gonzalez C."/>
        </authorList>
    </citation>
    <scope>NUCLEOTIDE SEQUENCE</scope>
</reference>
<name>A0A0E9TMA5_ANGAN</name>